<keyword evidence="5" id="KW-1185">Reference proteome</keyword>
<dbReference type="PANTHER" id="PTHR21494:SF0">
    <property type="entry name" value="ACTIVATING SIGNAL COINTEGRATOR 1 COMPLEX SUBUNIT 2"/>
    <property type="match status" value="1"/>
</dbReference>
<dbReference type="GO" id="GO:0043130">
    <property type="term" value="F:ubiquitin binding"/>
    <property type="evidence" value="ECO:0007669"/>
    <property type="project" value="InterPro"/>
</dbReference>
<feature type="compositionally biased region" description="Acidic residues" evidence="2">
    <location>
        <begin position="384"/>
        <end position="399"/>
    </location>
</feature>
<evidence type="ECO:0000313" key="5">
    <source>
        <dbReference type="Proteomes" id="UP000094236"/>
    </source>
</evidence>
<dbReference type="Proteomes" id="UP000094236">
    <property type="component" value="Unassembled WGS sequence"/>
</dbReference>
<feature type="compositionally biased region" description="Low complexity" evidence="2">
    <location>
        <begin position="403"/>
        <end position="415"/>
    </location>
</feature>
<feature type="domain" description="CUE" evidence="3">
    <location>
        <begin position="117"/>
        <end position="160"/>
    </location>
</feature>
<sequence length="479" mass="55137">MFEKKILPSASYEFSGRFVNGKWFEMLEVLYNKGTGVHSKQVFEIEVISILSLPVAQLSKVITTDLRIDNYLMLIRLYPLLCKIVLSKNYRSLNPGLEQRLPFLSKEGRKLKAAPIFDTSHIQMVSDLFPQLNTLQIKKLLVDCDNNIEVVTNKLLEMSEEKIANLEEYKEIQNPYSSSNKRTVFDGDEISQLKLDDSRVYLGKKNKIVHPTGDLDKTSAADLKKKTLTAALRLLYESDEDEPDDTYLDQEKTFGEAQSAGKKLEIDLENEELEEELEDRSSTVKKIPTNQMDMIEHRLFAVFKKSPELFEKSARKSKNRQLMKQETGWTDEQIEGWYRMLFKSPKRFKLLDEYYNFGGGPNGIGNPNRGTLKPSSYRKSRREEEEEKEEEESNTEDDDKSTTESNKNNRFNNNGNKHEAKIISNVKKGDTDNSKEDGKSNVSEKSSKIKRARDNKNKAKKANHNRKAGHDRKMAQGFS</sequence>
<organism evidence="4 5">
    <name type="scientific">Pachysolen tannophilus NRRL Y-2460</name>
    <dbReference type="NCBI Taxonomy" id="669874"/>
    <lineage>
        <taxon>Eukaryota</taxon>
        <taxon>Fungi</taxon>
        <taxon>Dikarya</taxon>
        <taxon>Ascomycota</taxon>
        <taxon>Saccharomycotina</taxon>
        <taxon>Pichiomycetes</taxon>
        <taxon>Pachysolenaceae</taxon>
        <taxon>Pachysolen</taxon>
    </lineage>
</organism>
<proteinExistence type="predicted"/>
<name>A0A1E4TZ79_PACTA</name>
<dbReference type="InterPro" id="IPR003892">
    <property type="entry name" value="CUE"/>
</dbReference>
<protein>
    <recommendedName>
        <fullName evidence="3">CUE domain-containing protein</fullName>
    </recommendedName>
</protein>
<evidence type="ECO:0000259" key="3">
    <source>
        <dbReference type="PROSITE" id="PS51140"/>
    </source>
</evidence>
<dbReference type="InterPro" id="IPR041808">
    <property type="entry name" value="Cue3_CUE"/>
</dbReference>
<keyword evidence="1" id="KW-0833">Ubl conjugation pathway</keyword>
<evidence type="ECO:0000256" key="1">
    <source>
        <dbReference type="ARBA" id="ARBA00022786"/>
    </source>
</evidence>
<evidence type="ECO:0000256" key="2">
    <source>
        <dbReference type="SAM" id="MobiDB-lite"/>
    </source>
</evidence>
<accession>A0A1E4TZ79</accession>
<dbReference type="Gene3D" id="1.10.8.10">
    <property type="entry name" value="DNA helicase RuvA subunit, C-terminal domain"/>
    <property type="match status" value="1"/>
</dbReference>
<dbReference type="CDD" id="cd14373">
    <property type="entry name" value="CUE_Cue3p_like"/>
    <property type="match status" value="1"/>
</dbReference>
<dbReference type="PROSITE" id="PS51140">
    <property type="entry name" value="CUE"/>
    <property type="match status" value="1"/>
</dbReference>
<reference evidence="5" key="1">
    <citation type="submission" date="2016-05" db="EMBL/GenBank/DDBJ databases">
        <title>Comparative genomics of biotechnologically important yeasts.</title>
        <authorList>
            <consortium name="DOE Joint Genome Institute"/>
            <person name="Riley R."/>
            <person name="Haridas S."/>
            <person name="Wolfe K.H."/>
            <person name="Lopes M.R."/>
            <person name="Hittinger C.T."/>
            <person name="Goker M."/>
            <person name="Salamov A."/>
            <person name="Wisecaver J."/>
            <person name="Long T.M."/>
            <person name="Aerts A.L."/>
            <person name="Barry K."/>
            <person name="Choi C."/>
            <person name="Clum A."/>
            <person name="Coughlan A.Y."/>
            <person name="Deshpande S."/>
            <person name="Douglass A.P."/>
            <person name="Hanson S.J."/>
            <person name="Klenk H.-P."/>
            <person name="Labutti K."/>
            <person name="Lapidus A."/>
            <person name="Lindquist E."/>
            <person name="Lipzen A."/>
            <person name="Meier-Kolthoff J.P."/>
            <person name="Ohm R.A."/>
            <person name="Otillar R.P."/>
            <person name="Pangilinan J."/>
            <person name="Peng Y."/>
            <person name="Rokas A."/>
            <person name="Rosa C.A."/>
            <person name="Scheuner C."/>
            <person name="Sibirny A.A."/>
            <person name="Slot J.C."/>
            <person name="Stielow J.B."/>
            <person name="Sun H."/>
            <person name="Kurtzman C.P."/>
            <person name="Blackwell M."/>
            <person name="Grigoriev I.V."/>
            <person name="Jeffries T.W."/>
        </authorList>
    </citation>
    <scope>NUCLEOTIDE SEQUENCE [LARGE SCALE GENOMIC DNA]</scope>
    <source>
        <strain evidence="5">NRRL Y-2460</strain>
    </source>
</reference>
<dbReference type="OrthoDB" id="4097124at2759"/>
<dbReference type="PANTHER" id="PTHR21494">
    <property type="entry name" value="ACTIVATING SIGNAL COINTEGRATOR 1 COMPLEX SUBUNIT 2 ASC-1 COMPLEX SUBUNIT P100"/>
    <property type="match status" value="1"/>
</dbReference>
<evidence type="ECO:0000313" key="4">
    <source>
        <dbReference type="EMBL" id="ODV97062.1"/>
    </source>
</evidence>
<dbReference type="EMBL" id="KV454012">
    <property type="protein sequence ID" value="ODV97062.1"/>
    <property type="molecule type" value="Genomic_DNA"/>
</dbReference>
<dbReference type="Pfam" id="PF02845">
    <property type="entry name" value="CUE"/>
    <property type="match status" value="1"/>
</dbReference>
<dbReference type="AlphaFoldDB" id="A0A1E4TZ79"/>
<dbReference type="STRING" id="669874.A0A1E4TZ79"/>
<feature type="region of interest" description="Disordered" evidence="2">
    <location>
        <begin position="359"/>
        <end position="479"/>
    </location>
</feature>
<gene>
    <name evidence="4" type="ORF">PACTADRAFT_32558</name>
</gene>
<feature type="compositionally biased region" description="Basic and acidic residues" evidence="2">
    <location>
        <begin position="416"/>
        <end position="439"/>
    </location>
</feature>
<dbReference type="InterPro" id="IPR052586">
    <property type="entry name" value="ASCC2"/>
</dbReference>
<feature type="compositionally biased region" description="Basic residues" evidence="2">
    <location>
        <begin position="458"/>
        <end position="470"/>
    </location>
</feature>